<feature type="compositionally biased region" description="Low complexity" evidence="1">
    <location>
        <begin position="83"/>
        <end position="98"/>
    </location>
</feature>
<gene>
    <name evidence="2" type="ORF">PGLA2088_LOCUS18981</name>
</gene>
<organism evidence="2 3">
    <name type="scientific">Polarella glacialis</name>
    <name type="common">Dinoflagellate</name>
    <dbReference type="NCBI Taxonomy" id="89957"/>
    <lineage>
        <taxon>Eukaryota</taxon>
        <taxon>Sar</taxon>
        <taxon>Alveolata</taxon>
        <taxon>Dinophyceae</taxon>
        <taxon>Suessiales</taxon>
        <taxon>Suessiaceae</taxon>
        <taxon>Polarella</taxon>
    </lineage>
</organism>
<feature type="region of interest" description="Disordered" evidence="1">
    <location>
        <begin position="81"/>
        <end position="115"/>
    </location>
</feature>
<sequence length="115" mass="12839">MWSRFSHKLAKSLWGLNSSLQCSNLQRNPGFDLCAAWNNSCILQCPIQVPLVISLPLISTRVTVMSSDLPSFLDEAMGKTRINKNNNNNTNNNINSNNNHKEPDQADQADQAQIL</sequence>
<dbReference type="Proteomes" id="UP000626109">
    <property type="component" value="Unassembled WGS sequence"/>
</dbReference>
<proteinExistence type="predicted"/>
<evidence type="ECO:0000256" key="1">
    <source>
        <dbReference type="SAM" id="MobiDB-lite"/>
    </source>
</evidence>
<dbReference type="EMBL" id="CAJNNW010024842">
    <property type="protein sequence ID" value="CAE8674539.1"/>
    <property type="molecule type" value="Genomic_DNA"/>
</dbReference>
<evidence type="ECO:0000313" key="2">
    <source>
        <dbReference type="EMBL" id="CAE8674539.1"/>
    </source>
</evidence>
<name>A0A813JDW8_POLGL</name>
<comment type="caution">
    <text evidence="2">The sequence shown here is derived from an EMBL/GenBank/DDBJ whole genome shotgun (WGS) entry which is preliminary data.</text>
</comment>
<reference evidence="2" key="1">
    <citation type="submission" date="2021-02" db="EMBL/GenBank/DDBJ databases">
        <authorList>
            <person name="Dougan E. K."/>
            <person name="Rhodes N."/>
            <person name="Thang M."/>
            <person name="Chan C."/>
        </authorList>
    </citation>
    <scope>NUCLEOTIDE SEQUENCE</scope>
</reference>
<dbReference type="AlphaFoldDB" id="A0A813JDW8"/>
<protein>
    <submittedName>
        <fullName evidence="2">Uncharacterized protein</fullName>
    </submittedName>
</protein>
<feature type="compositionally biased region" description="Low complexity" evidence="1">
    <location>
        <begin position="106"/>
        <end position="115"/>
    </location>
</feature>
<accession>A0A813JDW8</accession>
<evidence type="ECO:0000313" key="3">
    <source>
        <dbReference type="Proteomes" id="UP000626109"/>
    </source>
</evidence>